<name>Q1PZ45_KUEST</name>
<dbReference type="AlphaFoldDB" id="Q1PZ45"/>
<evidence type="ECO:0000256" key="1">
    <source>
        <dbReference type="SAM" id="MobiDB-lite"/>
    </source>
</evidence>
<evidence type="ECO:0000313" key="3">
    <source>
        <dbReference type="EMBL" id="QII10287.1"/>
    </source>
</evidence>
<reference evidence="2" key="2">
    <citation type="submission" date="2006-01" db="EMBL/GenBank/DDBJ databases">
        <authorList>
            <person name="Genoscope"/>
        </authorList>
    </citation>
    <scope>NUCLEOTIDE SEQUENCE</scope>
</reference>
<protein>
    <submittedName>
        <fullName evidence="2">Uncharacterized protein</fullName>
    </submittedName>
</protein>
<reference evidence="2" key="1">
    <citation type="journal article" date="2006" name="Nature">
        <title>Deciphering the evolution and metabolism of an anammox bacterium from a community genome.</title>
        <authorList>
            <person name="Strous M."/>
            <person name="Pelletier E."/>
            <person name="Mangenot S."/>
            <person name="Rattei T."/>
            <person name="Lehner A."/>
            <person name="Taylor M.W."/>
            <person name="Horn M."/>
            <person name="Daims H."/>
            <person name="Bartol-Mavel D."/>
            <person name="Wincker P."/>
            <person name="Barbe V."/>
            <person name="Fonknechten N."/>
            <person name="Vallenet D."/>
            <person name="Segurens B."/>
            <person name="Schenowitz-Truong C."/>
            <person name="Medigue C."/>
            <person name="Collingro A."/>
            <person name="Snel B."/>
            <person name="Dutilh B.E."/>
            <person name="OpDenCamp H.J.M."/>
            <person name="vanDerDrift C."/>
            <person name="Cirpus I."/>
            <person name="vanDePas-Schoonen K.T."/>
            <person name="Harhangi H.R."/>
            <person name="vanNiftrik L."/>
            <person name="Schmid M."/>
            <person name="Keltjens J."/>
            <person name="vanDeVossenberg J."/>
            <person name="Kartal B."/>
            <person name="Meier H."/>
            <person name="Frishman D."/>
            <person name="Huynen M.A."/>
            <person name="Mewes H."/>
            <person name="Weissenbach J."/>
            <person name="Jetten M.S.M."/>
            <person name="Wagner M."/>
            <person name="LePaslier D."/>
        </authorList>
    </citation>
    <scope>NUCLEOTIDE SEQUENCE</scope>
</reference>
<dbReference type="EMBL" id="CP049055">
    <property type="protein sequence ID" value="QII10287.1"/>
    <property type="molecule type" value="Genomic_DNA"/>
</dbReference>
<proteinExistence type="predicted"/>
<gene>
    <name evidence="3" type="ORF">KsCSTR_09080</name>
    <name evidence="2" type="ORF">kustd1602</name>
</gene>
<sequence length="63" mass="6903">MIRMAIIILPCVPEGNGFDSLRPEVGSQRSEVRGQREQSSVLSPQSSICRLTTVDCRQGTKAL</sequence>
<accession>Q1PZ45</accession>
<evidence type="ECO:0000313" key="4">
    <source>
        <dbReference type="Proteomes" id="UP000501926"/>
    </source>
</evidence>
<feature type="region of interest" description="Disordered" evidence="1">
    <location>
        <begin position="24"/>
        <end position="45"/>
    </location>
</feature>
<evidence type="ECO:0000313" key="2">
    <source>
        <dbReference type="EMBL" id="CAJ72347.1"/>
    </source>
</evidence>
<organism evidence="2">
    <name type="scientific">Kuenenia stuttgartiensis</name>
    <dbReference type="NCBI Taxonomy" id="174633"/>
    <lineage>
        <taxon>Bacteria</taxon>
        <taxon>Pseudomonadati</taxon>
        <taxon>Planctomycetota</taxon>
        <taxon>Candidatus Brocadiia</taxon>
        <taxon>Candidatus Brocadiales</taxon>
        <taxon>Candidatus Brocadiaceae</taxon>
        <taxon>Candidatus Kuenenia</taxon>
    </lineage>
</organism>
<dbReference type="Proteomes" id="UP000501926">
    <property type="component" value="Chromosome"/>
</dbReference>
<dbReference type="EMBL" id="CT573072">
    <property type="protein sequence ID" value="CAJ72347.1"/>
    <property type="molecule type" value="Genomic_DNA"/>
</dbReference>
<reference evidence="3 4" key="3">
    <citation type="submission" date="2020-02" db="EMBL/GenBank/DDBJ databases">
        <title>Newly sequenced genome of strain CSTR1 showed variability in Candidatus Kuenenia stuttgartiensis genomes.</title>
        <authorList>
            <person name="Ding C."/>
            <person name="Adrian L."/>
        </authorList>
    </citation>
    <scope>NUCLEOTIDE SEQUENCE [LARGE SCALE GENOMIC DNA]</scope>
    <source>
        <strain evidence="3 4">CSTR1</strain>
    </source>
</reference>